<organism evidence="2 3">
    <name type="scientific">Parvibium lacunae</name>
    <dbReference type="NCBI Taxonomy" id="1888893"/>
    <lineage>
        <taxon>Bacteria</taxon>
        <taxon>Pseudomonadati</taxon>
        <taxon>Pseudomonadota</taxon>
        <taxon>Betaproteobacteria</taxon>
        <taxon>Burkholderiales</taxon>
        <taxon>Alcaligenaceae</taxon>
        <taxon>Parvibium</taxon>
    </lineage>
</organism>
<sequence>MLVRATQPQFGLGLRPNHYHAILESQPDLDFFEIISENYLLAGGKPMAMLDQIRADYPIVMHGVSLSIGAPAPLDDAYLTALETLIERVEPLWVSDHLCWTGAHGHNLHDLLPLPYTEDSLTHIVSKVQQVQDRLKRPLVLENPSTYFEFACNTLSEIDFIRTLQQRTGCELLLDINNVYVSSVNHGWSAWDYLQQVPVQAIRQIHLAGYTDHGDHLIDTHDHPVSAPVWALYARCVSAWQAAGKSIPTLLERDDAIPPLPDLLNELAQARAITQTAGAAADTGVVSASRQPPYAANITSSAQTQTA</sequence>
<dbReference type="Proteomes" id="UP000252357">
    <property type="component" value="Unassembled WGS sequence"/>
</dbReference>
<protein>
    <recommendedName>
        <fullName evidence="1">UPF0276 protein DU000_11480</fullName>
    </recommendedName>
</protein>
<dbReference type="NCBIfam" id="NF003818">
    <property type="entry name" value="PRK05409.1"/>
    <property type="match status" value="1"/>
</dbReference>
<reference evidence="2 3" key="1">
    <citation type="journal article" date="2018" name="Int. J. Syst. Evol. Microbiol.">
        <title>Parvibium lacunae gen. nov., sp. nov., a new member of the family Alcaligenaceae isolated from a freshwater pond.</title>
        <authorList>
            <person name="Chen W.M."/>
            <person name="Xie P.B."/>
            <person name="Hsu M.Y."/>
            <person name="Sheu S.Y."/>
        </authorList>
    </citation>
    <scope>NUCLEOTIDE SEQUENCE [LARGE SCALE GENOMIC DNA]</scope>
    <source>
        <strain evidence="2 3">KMB9</strain>
    </source>
</reference>
<dbReference type="InterPro" id="IPR036237">
    <property type="entry name" value="Xyl_isomerase-like_sf"/>
</dbReference>
<dbReference type="SUPFAM" id="SSF51658">
    <property type="entry name" value="Xylose isomerase-like"/>
    <property type="match status" value="1"/>
</dbReference>
<evidence type="ECO:0000313" key="3">
    <source>
        <dbReference type="Proteomes" id="UP000252357"/>
    </source>
</evidence>
<dbReference type="OrthoDB" id="9763101at2"/>
<dbReference type="AlphaFoldDB" id="A0A368L0I1"/>
<dbReference type="Pfam" id="PF05114">
    <property type="entry name" value="MbnB_TglH_ChrH"/>
    <property type="match status" value="1"/>
</dbReference>
<comment type="similarity">
    <text evidence="1">Belongs to the UPF0276 family.</text>
</comment>
<accession>A0A368L0I1</accession>
<evidence type="ECO:0000256" key="1">
    <source>
        <dbReference type="HAMAP-Rule" id="MF_00697"/>
    </source>
</evidence>
<keyword evidence="3" id="KW-1185">Reference proteome</keyword>
<dbReference type="InterPro" id="IPR007801">
    <property type="entry name" value="MbnB/TglH/ChrH"/>
</dbReference>
<gene>
    <name evidence="2" type="ORF">DU000_11480</name>
</gene>
<evidence type="ECO:0000313" key="2">
    <source>
        <dbReference type="EMBL" id="RCS56579.1"/>
    </source>
</evidence>
<proteinExistence type="inferred from homology"/>
<dbReference type="EMBL" id="QPGB01000006">
    <property type="protein sequence ID" value="RCS56579.1"/>
    <property type="molecule type" value="Genomic_DNA"/>
</dbReference>
<dbReference type="HAMAP" id="MF_00697">
    <property type="entry name" value="UPF0276"/>
    <property type="match status" value="1"/>
</dbReference>
<name>A0A368L0I1_9BURK</name>
<dbReference type="PANTHER" id="PTHR42194:SF1">
    <property type="entry name" value="UPF0276 PROTEIN HI_1600"/>
    <property type="match status" value="1"/>
</dbReference>
<dbReference type="Gene3D" id="3.20.20.150">
    <property type="entry name" value="Divalent-metal-dependent TIM barrel enzymes"/>
    <property type="match status" value="1"/>
</dbReference>
<comment type="caution">
    <text evidence="2">The sequence shown here is derived from an EMBL/GenBank/DDBJ whole genome shotgun (WGS) entry which is preliminary data.</text>
</comment>
<dbReference type="PANTHER" id="PTHR42194">
    <property type="entry name" value="UPF0276 PROTEIN HI_1600"/>
    <property type="match status" value="1"/>
</dbReference>